<accession>A0ABR3L7C6</accession>
<keyword evidence="2" id="KW-1185">Reference proteome</keyword>
<sequence length="86" mass="10002">MRCLSPIGRLRRLQEPDVIWKHFDLKPLFEPVKERFVLLLVCRELHAAVDTTLDLEKMSLGNGTHTCTHWPCCILVHTMTVNLHKV</sequence>
<protein>
    <submittedName>
        <fullName evidence="1">Uncharacterized protein</fullName>
    </submittedName>
</protein>
<evidence type="ECO:0000313" key="2">
    <source>
        <dbReference type="Proteomes" id="UP001558613"/>
    </source>
</evidence>
<reference evidence="1 2" key="1">
    <citation type="submission" date="2023-09" db="EMBL/GenBank/DDBJ databases">
        <authorList>
            <person name="Wang M."/>
        </authorList>
    </citation>
    <scope>NUCLEOTIDE SEQUENCE [LARGE SCALE GENOMIC DNA]</scope>
    <source>
        <strain evidence="1">GT-2023</strain>
        <tissue evidence="1">Liver</tissue>
    </source>
</reference>
<proteinExistence type="predicted"/>
<dbReference type="EMBL" id="JAYMGO010000025">
    <property type="protein sequence ID" value="KAL1247629.1"/>
    <property type="molecule type" value="Genomic_DNA"/>
</dbReference>
<dbReference type="Proteomes" id="UP001558613">
    <property type="component" value="Unassembled WGS sequence"/>
</dbReference>
<name>A0ABR3L7C6_9TELE</name>
<organism evidence="1 2">
    <name type="scientific">Cirrhinus molitorella</name>
    <name type="common">mud carp</name>
    <dbReference type="NCBI Taxonomy" id="172907"/>
    <lineage>
        <taxon>Eukaryota</taxon>
        <taxon>Metazoa</taxon>
        <taxon>Chordata</taxon>
        <taxon>Craniata</taxon>
        <taxon>Vertebrata</taxon>
        <taxon>Euteleostomi</taxon>
        <taxon>Actinopterygii</taxon>
        <taxon>Neopterygii</taxon>
        <taxon>Teleostei</taxon>
        <taxon>Ostariophysi</taxon>
        <taxon>Cypriniformes</taxon>
        <taxon>Cyprinidae</taxon>
        <taxon>Labeoninae</taxon>
        <taxon>Labeonini</taxon>
        <taxon>Cirrhinus</taxon>
    </lineage>
</organism>
<evidence type="ECO:0000313" key="1">
    <source>
        <dbReference type="EMBL" id="KAL1247629.1"/>
    </source>
</evidence>
<comment type="caution">
    <text evidence="1">The sequence shown here is derived from an EMBL/GenBank/DDBJ whole genome shotgun (WGS) entry which is preliminary data.</text>
</comment>
<gene>
    <name evidence="1" type="ORF">QQF64_023005</name>
</gene>